<dbReference type="PANTHER" id="PTHR40466">
    <property type="entry name" value="EXPRESSED PROTEIN"/>
    <property type="match status" value="1"/>
</dbReference>
<gene>
    <name evidence="3" type="ORF">QBC41DRAFT_321656</name>
</gene>
<dbReference type="AlphaFoldDB" id="A0AA39ZCW7"/>
<dbReference type="InterPro" id="IPR039965">
    <property type="entry name" value="C3H7.08c"/>
</dbReference>
<protein>
    <submittedName>
        <fullName evidence="3">Uncharacterized protein</fullName>
    </submittedName>
</protein>
<evidence type="ECO:0000256" key="1">
    <source>
        <dbReference type="SAM" id="MobiDB-lite"/>
    </source>
</evidence>
<comment type="caution">
    <text evidence="3">The sequence shown here is derived from an EMBL/GenBank/DDBJ whole genome shotgun (WGS) entry which is preliminary data.</text>
</comment>
<sequence length="158" mass="17200">MRADGQSWHHDSRFEAPLHQQPPLTDNTAEMASLIARRAFSTTIRRLTTGEEALKSESKKNPEILVLGGIMVCALGGAGYYFGRSPTKSTSENTVSIADKSMPWESGSTHGKYQYHPGGDASAAPKDAPSAVNVVVVPNVTLPKELHDRYNKWGKDGY</sequence>
<feature type="transmembrane region" description="Helical" evidence="2">
    <location>
        <begin position="64"/>
        <end position="83"/>
    </location>
</feature>
<keyword evidence="2" id="KW-0812">Transmembrane</keyword>
<evidence type="ECO:0000313" key="4">
    <source>
        <dbReference type="Proteomes" id="UP001174997"/>
    </source>
</evidence>
<keyword evidence="2" id="KW-0472">Membrane</keyword>
<feature type="region of interest" description="Disordered" evidence="1">
    <location>
        <begin position="101"/>
        <end position="127"/>
    </location>
</feature>
<organism evidence="3 4">
    <name type="scientific">Cercophora samala</name>
    <dbReference type="NCBI Taxonomy" id="330535"/>
    <lineage>
        <taxon>Eukaryota</taxon>
        <taxon>Fungi</taxon>
        <taxon>Dikarya</taxon>
        <taxon>Ascomycota</taxon>
        <taxon>Pezizomycotina</taxon>
        <taxon>Sordariomycetes</taxon>
        <taxon>Sordariomycetidae</taxon>
        <taxon>Sordariales</taxon>
        <taxon>Lasiosphaeriaceae</taxon>
        <taxon>Cercophora</taxon>
    </lineage>
</organism>
<reference evidence="3" key="1">
    <citation type="submission" date="2023-06" db="EMBL/GenBank/DDBJ databases">
        <title>Genome-scale phylogeny and comparative genomics of the fungal order Sordariales.</title>
        <authorList>
            <consortium name="Lawrence Berkeley National Laboratory"/>
            <person name="Hensen N."/>
            <person name="Bonometti L."/>
            <person name="Westerberg I."/>
            <person name="Brannstrom I.O."/>
            <person name="Guillou S."/>
            <person name="Cros-Aarteil S."/>
            <person name="Calhoun S."/>
            <person name="Haridas S."/>
            <person name="Kuo A."/>
            <person name="Mondo S."/>
            <person name="Pangilinan J."/>
            <person name="Riley R."/>
            <person name="Labutti K."/>
            <person name="Andreopoulos B."/>
            <person name="Lipzen A."/>
            <person name="Chen C."/>
            <person name="Yanf M."/>
            <person name="Daum C."/>
            <person name="Ng V."/>
            <person name="Clum A."/>
            <person name="Steindorff A."/>
            <person name="Ohm R."/>
            <person name="Martin F."/>
            <person name="Silar P."/>
            <person name="Natvig D."/>
            <person name="Lalanne C."/>
            <person name="Gautier V."/>
            <person name="Ament-Velasquez S.L."/>
            <person name="Kruys A."/>
            <person name="Hutchinson M.I."/>
            <person name="Powell A.J."/>
            <person name="Barry K."/>
            <person name="Miller A.N."/>
            <person name="Grigoriev I.V."/>
            <person name="Debuchy R."/>
            <person name="Gladieux P."/>
            <person name="Thoren M.H."/>
            <person name="Johannesson H."/>
        </authorList>
    </citation>
    <scope>NUCLEOTIDE SEQUENCE</scope>
    <source>
        <strain evidence="3">CBS 307.81</strain>
    </source>
</reference>
<evidence type="ECO:0000256" key="2">
    <source>
        <dbReference type="SAM" id="Phobius"/>
    </source>
</evidence>
<dbReference type="EMBL" id="JAULSY010000054">
    <property type="protein sequence ID" value="KAK0668613.1"/>
    <property type="molecule type" value="Genomic_DNA"/>
</dbReference>
<keyword evidence="4" id="KW-1185">Reference proteome</keyword>
<evidence type="ECO:0000313" key="3">
    <source>
        <dbReference type="EMBL" id="KAK0668613.1"/>
    </source>
</evidence>
<name>A0AA39ZCW7_9PEZI</name>
<feature type="compositionally biased region" description="Basic and acidic residues" evidence="1">
    <location>
        <begin position="1"/>
        <end position="16"/>
    </location>
</feature>
<dbReference type="Proteomes" id="UP001174997">
    <property type="component" value="Unassembled WGS sequence"/>
</dbReference>
<feature type="compositionally biased region" description="Low complexity" evidence="1">
    <location>
        <begin position="118"/>
        <end position="127"/>
    </location>
</feature>
<dbReference type="PANTHER" id="PTHR40466:SF1">
    <property type="entry name" value="FUNGAL PROTEIN"/>
    <property type="match status" value="1"/>
</dbReference>
<accession>A0AA39ZCW7</accession>
<keyword evidence="2" id="KW-1133">Transmembrane helix</keyword>
<feature type="region of interest" description="Disordered" evidence="1">
    <location>
        <begin position="1"/>
        <end position="24"/>
    </location>
</feature>
<proteinExistence type="predicted"/>